<dbReference type="GO" id="GO:0005576">
    <property type="term" value="C:extracellular region"/>
    <property type="evidence" value="ECO:0007669"/>
    <property type="project" value="InterPro"/>
</dbReference>
<keyword evidence="1" id="KW-0732">Signal</keyword>
<reference evidence="3 4" key="1">
    <citation type="journal article" date="2005" name="PLoS Biol.">
        <title>The genomes of Oryza sativa: a history of duplications.</title>
        <authorList>
            <person name="Yu J."/>
            <person name="Wang J."/>
            <person name="Lin W."/>
            <person name="Li S."/>
            <person name="Li H."/>
            <person name="Zhou J."/>
            <person name="Ni P."/>
            <person name="Dong W."/>
            <person name="Hu S."/>
            <person name="Zeng C."/>
            <person name="Zhang J."/>
            <person name="Zhang Y."/>
            <person name="Li R."/>
            <person name="Xu Z."/>
            <person name="Li S."/>
            <person name="Li X."/>
            <person name="Zheng H."/>
            <person name="Cong L."/>
            <person name="Lin L."/>
            <person name="Yin J."/>
            <person name="Geng J."/>
            <person name="Li G."/>
            <person name="Shi J."/>
            <person name="Liu J."/>
            <person name="Lv H."/>
            <person name="Li J."/>
            <person name="Wang J."/>
            <person name="Deng Y."/>
            <person name="Ran L."/>
            <person name="Shi X."/>
            <person name="Wang X."/>
            <person name="Wu Q."/>
            <person name="Li C."/>
            <person name="Ren X."/>
            <person name="Wang J."/>
            <person name="Wang X."/>
            <person name="Li D."/>
            <person name="Liu D."/>
            <person name="Zhang X."/>
            <person name="Ji Z."/>
            <person name="Zhao W."/>
            <person name="Sun Y."/>
            <person name="Zhang Z."/>
            <person name="Bao J."/>
            <person name="Han Y."/>
            <person name="Dong L."/>
            <person name="Ji J."/>
            <person name="Chen P."/>
            <person name="Wu S."/>
            <person name="Liu J."/>
            <person name="Xiao Y."/>
            <person name="Bu D."/>
            <person name="Tan J."/>
            <person name="Yang L."/>
            <person name="Ye C."/>
            <person name="Zhang J."/>
            <person name="Xu J."/>
            <person name="Zhou Y."/>
            <person name="Yu Y."/>
            <person name="Zhang B."/>
            <person name="Zhuang S."/>
            <person name="Wei H."/>
            <person name="Liu B."/>
            <person name="Lei M."/>
            <person name="Yu H."/>
            <person name="Li Y."/>
            <person name="Xu H."/>
            <person name="Wei S."/>
            <person name="He X."/>
            <person name="Fang L."/>
            <person name="Zhang Z."/>
            <person name="Zhang Y."/>
            <person name="Huang X."/>
            <person name="Su Z."/>
            <person name="Tong W."/>
            <person name="Li J."/>
            <person name="Tong Z."/>
            <person name="Li S."/>
            <person name="Ye J."/>
            <person name="Wang L."/>
            <person name="Fang L."/>
            <person name="Lei T."/>
            <person name="Chen C."/>
            <person name="Chen H."/>
            <person name="Xu Z."/>
            <person name="Li H."/>
            <person name="Huang H."/>
            <person name="Zhang F."/>
            <person name="Xu H."/>
            <person name="Li N."/>
            <person name="Zhao C."/>
            <person name="Li S."/>
            <person name="Dong L."/>
            <person name="Huang Y."/>
            <person name="Li L."/>
            <person name="Xi Y."/>
            <person name="Qi Q."/>
            <person name="Li W."/>
            <person name="Zhang B."/>
            <person name="Hu W."/>
            <person name="Zhang Y."/>
            <person name="Tian X."/>
            <person name="Jiao Y."/>
            <person name="Liang X."/>
            <person name="Jin J."/>
            <person name="Gao L."/>
            <person name="Zheng W."/>
            <person name="Hao B."/>
            <person name="Liu S."/>
            <person name="Wang W."/>
            <person name="Yuan L."/>
            <person name="Cao M."/>
            <person name="McDermott J."/>
            <person name="Samudrala R."/>
            <person name="Wang J."/>
            <person name="Wong G.K."/>
            <person name="Yang H."/>
        </authorList>
    </citation>
    <scope>NUCLEOTIDE SEQUENCE [LARGE SCALE GENOMIC DNA]</scope>
    <source>
        <strain evidence="4">cv. 93-11</strain>
    </source>
</reference>
<dbReference type="CDD" id="cd05381">
    <property type="entry name" value="CAP_PR-1"/>
    <property type="match status" value="1"/>
</dbReference>
<accession>B8BPR2</accession>
<organism evidence="3 4">
    <name type="scientific">Oryza sativa subsp. indica</name>
    <name type="common">Rice</name>
    <dbReference type="NCBI Taxonomy" id="39946"/>
    <lineage>
        <taxon>Eukaryota</taxon>
        <taxon>Viridiplantae</taxon>
        <taxon>Streptophyta</taxon>
        <taxon>Embryophyta</taxon>
        <taxon>Tracheophyta</taxon>
        <taxon>Spermatophyta</taxon>
        <taxon>Magnoliopsida</taxon>
        <taxon>Liliopsida</taxon>
        <taxon>Poales</taxon>
        <taxon>Poaceae</taxon>
        <taxon>BOP clade</taxon>
        <taxon>Oryzoideae</taxon>
        <taxon>Oryzeae</taxon>
        <taxon>Oryzinae</taxon>
        <taxon>Oryza</taxon>
        <taxon>Oryza sativa</taxon>
    </lineage>
</organism>
<evidence type="ECO:0000259" key="2">
    <source>
        <dbReference type="SMART" id="SM00198"/>
    </source>
</evidence>
<dbReference type="PRINTS" id="PR00837">
    <property type="entry name" value="V5TPXLIKE"/>
</dbReference>
<dbReference type="PROSITE" id="PS01010">
    <property type="entry name" value="CRISP_2"/>
    <property type="match status" value="1"/>
</dbReference>
<dbReference type="InterPro" id="IPR035940">
    <property type="entry name" value="CAP_sf"/>
</dbReference>
<dbReference type="PANTHER" id="PTHR10334">
    <property type="entry name" value="CYSTEINE-RICH SECRETORY PROTEIN-RELATED"/>
    <property type="match status" value="1"/>
</dbReference>
<dbReference type="FunFam" id="3.40.33.10:FF:000019">
    <property type="entry name" value="Pathogenesis-related protein 1"/>
    <property type="match status" value="1"/>
</dbReference>
<evidence type="ECO:0000313" key="4">
    <source>
        <dbReference type="Proteomes" id="UP000007015"/>
    </source>
</evidence>
<feature type="domain" description="SCP" evidence="2">
    <location>
        <begin position="36"/>
        <end position="169"/>
    </location>
</feature>
<dbReference type="InterPro" id="IPR014044">
    <property type="entry name" value="CAP_dom"/>
</dbReference>
<proteinExistence type="predicted"/>
<feature type="signal peptide" evidence="1">
    <location>
        <begin position="1"/>
        <end position="28"/>
    </location>
</feature>
<gene>
    <name evidence="3" type="ORF">OsI_38393</name>
</gene>
<dbReference type="Proteomes" id="UP000007015">
    <property type="component" value="Chromosome 12"/>
</dbReference>
<dbReference type="AlphaFoldDB" id="B8BPR2"/>
<dbReference type="InterPro" id="IPR018244">
    <property type="entry name" value="Allrgn_V5/Tpx1_CS"/>
</dbReference>
<evidence type="ECO:0000256" key="1">
    <source>
        <dbReference type="SAM" id="SignalP"/>
    </source>
</evidence>
<sequence>MERSVAKTMVVAMAALVMIMATATTTAAQQQQFSAQEKAEFVNLHNKARAAVGVGKVAWSDKLAAKALEHARYCQTGHIPGPYGENLRWSGFGDSTGTPAFAMSYWVGERPYYDYRSNNCLGGRECRHYTQVVWRRTAYVGCARVTCNTNNGIGTIIACNYYPRGNIYNERPY</sequence>
<protein>
    <recommendedName>
        <fullName evidence="2">SCP domain-containing protein</fullName>
    </recommendedName>
</protein>
<dbReference type="Pfam" id="PF00188">
    <property type="entry name" value="CAP"/>
    <property type="match status" value="1"/>
</dbReference>
<dbReference type="OMA" id="YLERHNE"/>
<dbReference type="PROSITE" id="PS01009">
    <property type="entry name" value="CRISP_1"/>
    <property type="match status" value="1"/>
</dbReference>
<evidence type="ECO:0000313" key="3">
    <source>
        <dbReference type="EMBL" id="EEC69310.1"/>
    </source>
</evidence>
<feature type="chain" id="PRO_5002865755" description="SCP domain-containing protein" evidence="1">
    <location>
        <begin position="29"/>
        <end position="173"/>
    </location>
</feature>
<dbReference type="HOGENOM" id="CLU_035730_8_0_1"/>
<dbReference type="SUPFAM" id="SSF55797">
    <property type="entry name" value="PR-1-like"/>
    <property type="match status" value="1"/>
</dbReference>
<dbReference type="STRING" id="39946.B8BPR2"/>
<dbReference type="EMBL" id="CM000137">
    <property type="protein sequence ID" value="EEC69310.1"/>
    <property type="molecule type" value="Genomic_DNA"/>
</dbReference>
<name>B8BPR2_ORYSI</name>
<dbReference type="InterPro" id="IPR001283">
    <property type="entry name" value="CRISP-related"/>
</dbReference>
<dbReference type="SMART" id="SM00198">
    <property type="entry name" value="SCP"/>
    <property type="match status" value="1"/>
</dbReference>
<keyword evidence="4" id="KW-1185">Reference proteome</keyword>
<dbReference type="Gramene" id="BGIOSGA036164-TA">
    <property type="protein sequence ID" value="BGIOSGA036164-PA"/>
    <property type="gene ID" value="BGIOSGA036164"/>
</dbReference>
<dbReference type="Gene3D" id="3.40.33.10">
    <property type="entry name" value="CAP"/>
    <property type="match status" value="1"/>
</dbReference>